<protein>
    <submittedName>
        <fullName evidence="2">Uncharacterized protein</fullName>
    </submittedName>
</protein>
<dbReference type="EMBL" id="PNBA02000022">
    <property type="protein sequence ID" value="KAG6386090.1"/>
    <property type="molecule type" value="Genomic_DNA"/>
</dbReference>
<sequence>MLRRRGQDLSDGDKNQEIPSVPLWREHQIRWTPKGVFKEDPAPDAETALGILKQEEGWNEIWRQPQPPVFGIGAGFGIRQGYPPPPHQQNRQSGPTETPAGWWWAANQAVDGKEAQSTGVRANLAAQTSFGEL</sequence>
<gene>
    <name evidence="2" type="ORF">SASPL_154977</name>
</gene>
<feature type="region of interest" description="Disordered" evidence="1">
    <location>
        <begin position="1"/>
        <end position="21"/>
    </location>
</feature>
<proteinExistence type="predicted"/>
<dbReference type="AlphaFoldDB" id="A0A8X8W114"/>
<feature type="compositionally biased region" description="Basic and acidic residues" evidence="1">
    <location>
        <begin position="1"/>
        <end position="16"/>
    </location>
</feature>
<comment type="caution">
    <text evidence="2">The sequence shown here is derived from an EMBL/GenBank/DDBJ whole genome shotgun (WGS) entry which is preliminary data.</text>
</comment>
<organism evidence="2">
    <name type="scientific">Salvia splendens</name>
    <name type="common">Scarlet sage</name>
    <dbReference type="NCBI Taxonomy" id="180675"/>
    <lineage>
        <taxon>Eukaryota</taxon>
        <taxon>Viridiplantae</taxon>
        <taxon>Streptophyta</taxon>
        <taxon>Embryophyta</taxon>
        <taxon>Tracheophyta</taxon>
        <taxon>Spermatophyta</taxon>
        <taxon>Magnoliopsida</taxon>
        <taxon>eudicotyledons</taxon>
        <taxon>Gunneridae</taxon>
        <taxon>Pentapetalae</taxon>
        <taxon>asterids</taxon>
        <taxon>lamiids</taxon>
        <taxon>Lamiales</taxon>
        <taxon>Lamiaceae</taxon>
        <taxon>Nepetoideae</taxon>
        <taxon>Mentheae</taxon>
        <taxon>Salviinae</taxon>
        <taxon>Salvia</taxon>
        <taxon>Salvia subgen. Calosphace</taxon>
        <taxon>core Calosphace</taxon>
    </lineage>
</organism>
<evidence type="ECO:0000313" key="3">
    <source>
        <dbReference type="Proteomes" id="UP000298416"/>
    </source>
</evidence>
<evidence type="ECO:0000313" key="2">
    <source>
        <dbReference type="EMBL" id="KAG6386090.1"/>
    </source>
</evidence>
<feature type="region of interest" description="Disordered" evidence="1">
    <location>
        <begin position="69"/>
        <end position="100"/>
    </location>
</feature>
<evidence type="ECO:0000256" key="1">
    <source>
        <dbReference type="SAM" id="MobiDB-lite"/>
    </source>
</evidence>
<dbReference type="Proteomes" id="UP000298416">
    <property type="component" value="Unassembled WGS sequence"/>
</dbReference>
<name>A0A8X8W114_SALSN</name>
<reference evidence="2" key="2">
    <citation type="submission" date="2020-08" db="EMBL/GenBank/DDBJ databases">
        <title>Plant Genome Project.</title>
        <authorList>
            <person name="Zhang R.-G."/>
        </authorList>
    </citation>
    <scope>NUCLEOTIDE SEQUENCE</scope>
    <source>
        <strain evidence="2">Huo1</strain>
        <tissue evidence="2">Leaf</tissue>
    </source>
</reference>
<keyword evidence="3" id="KW-1185">Reference proteome</keyword>
<reference evidence="2" key="1">
    <citation type="submission" date="2018-01" db="EMBL/GenBank/DDBJ databases">
        <authorList>
            <person name="Mao J.F."/>
        </authorList>
    </citation>
    <scope>NUCLEOTIDE SEQUENCE</scope>
    <source>
        <strain evidence="2">Huo1</strain>
        <tissue evidence="2">Leaf</tissue>
    </source>
</reference>
<accession>A0A8X8W114</accession>